<dbReference type="Pfam" id="PF00857">
    <property type="entry name" value="Isochorismatase"/>
    <property type="match status" value="1"/>
</dbReference>
<dbReference type="GO" id="GO:0000287">
    <property type="term" value="F:magnesium ion binding"/>
    <property type="evidence" value="ECO:0007669"/>
    <property type="project" value="InterPro"/>
</dbReference>
<dbReference type="GO" id="GO:0004417">
    <property type="term" value="F:hydroxyethylthiazole kinase activity"/>
    <property type="evidence" value="ECO:0007669"/>
    <property type="project" value="UniProtKB-EC"/>
</dbReference>
<comment type="catalytic activity">
    <reaction evidence="14">
        <text>4-methyl-5-(2-phosphooxyethyl)-thiazole + 4-amino-2-methyl-5-(diphosphooxymethyl)pyrimidine + H(+) = thiamine phosphate + diphosphate</text>
        <dbReference type="Rhea" id="RHEA:22328"/>
        <dbReference type="ChEBI" id="CHEBI:15378"/>
        <dbReference type="ChEBI" id="CHEBI:33019"/>
        <dbReference type="ChEBI" id="CHEBI:37575"/>
        <dbReference type="ChEBI" id="CHEBI:57841"/>
        <dbReference type="ChEBI" id="CHEBI:58296"/>
        <dbReference type="EC" id="2.5.1.3"/>
    </reaction>
</comment>
<evidence type="ECO:0000256" key="10">
    <source>
        <dbReference type="ARBA" id="ARBA00022777"/>
    </source>
</evidence>
<proteinExistence type="inferred from homology"/>
<evidence type="ECO:0000313" key="22">
    <source>
        <dbReference type="Proteomes" id="UP001302676"/>
    </source>
</evidence>
<keyword evidence="12" id="KW-0460">Magnesium</keyword>
<evidence type="ECO:0000313" key="21">
    <source>
        <dbReference type="EMBL" id="KAK4147042.1"/>
    </source>
</evidence>
<comment type="cofactor">
    <cofactor evidence="2">
        <name>Mg(2+)</name>
        <dbReference type="ChEBI" id="CHEBI:18420"/>
    </cofactor>
</comment>
<keyword evidence="7" id="KW-0808">Transferase</keyword>
<dbReference type="GO" id="GO:0005737">
    <property type="term" value="C:cytoplasm"/>
    <property type="evidence" value="ECO:0007669"/>
    <property type="project" value="TreeGrafter"/>
</dbReference>
<dbReference type="CDD" id="cd00564">
    <property type="entry name" value="TMP_TenI"/>
    <property type="match status" value="1"/>
</dbReference>
<dbReference type="SUPFAM" id="SSF53613">
    <property type="entry name" value="Ribokinase-like"/>
    <property type="match status" value="1"/>
</dbReference>
<dbReference type="FunFam" id="3.20.20.70:FF:000104">
    <property type="entry name" value="Thiamine biosynthetic bifunctional enzyme"/>
    <property type="match status" value="1"/>
</dbReference>
<evidence type="ECO:0000259" key="19">
    <source>
        <dbReference type="Pfam" id="PF00857"/>
    </source>
</evidence>
<comment type="caution">
    <text evidence="21">The sequence shown here is derived from an EMBL/GenBank/DDBJ whole genome shotgun (WGS) entry which is preliminary data.</text>
</comment>
<keyword evidence="8" id="KW-0479">Metal-binding</keyword>
<dbReference type="InterPro" id="IPR036380">
    <property type="entry name" value="Isochorismatase-like_sf"/>
</dbReference>
<feature type="domain" description="Thiamine phosphate synthase/TenI" evidence="20">
    <location>
        <begin position="11"/>
        <end position="206"/>
    </location>
</feature>
<evidence type="ECO:0000256" key="13">
    <source>
        <dbReference type="ARBA" id="ARBA00022977"/>
    </source>
</evidence>
<dbReference type="CDD" id="cd01170">
    <property type="entry name" value="THZ_kinase"/>
    <property type="match status" value="1"/>
</dbReference>
<dbReference type="GO" id="GO:0009228">
    <property type="term" value="P:thiamine biosynthetic process"/>
    <property type="evidence" value="ECO:0007669"/>
    <property type="project" value="UniProtKB-KW"/>
</dbReference>
<reference evidence="21" key="2">
    <citation type="submission" date="2023-05" db="EMBL/GenBank/DDBJ databases">
        <authorList>
            <consortium name="Lawrence Berkeley National Laboratory"/>
            <person name="Steindorff A."/>
            <person name="Hensen N."/>
            <person name="Bonometti L."/>
            <person name="Westerberg I."/>
            <person name="Brannstrom I.O."/>
            <person name="Guillou S."/>
            <person name="Cros-Aarteil S."/>
            <person name="Calhoun S."/>
            <person name="Haridas S."/>
            <person name="Kuo A."/>
            <person name="Mondo S."/>
            <person name="Pangilinan J."/>
            <person name="Riley R."/>
            <person name="Labutti K."/>
            <person name="Andreopoulos B."/>
            <person name="Lipzen A."/>
            <person name="Chen C."/>
            <person name="Yanf M."/>
            <person name="Daum C."/>
            <person name="Ng V."/>
            <person name="Clum A."/>
            <person name="Ohm R."/>
            <person name="Martin F."/>
            <person name="Silar P."/>
            <person name="Natvig D."/>
            <person name="Lalanne C."/>
            <person name="Gautier V."/>
            <person name="Ament-Velasquez S.L."/>
            <person name="Kruys A."/>
            <person name="Hutchinson M.I."/>
            <person name="Powell A.J."/>
            <person name="Barry K."/>
            <person name="Miller A.N."/>
            <person name="Grigoriev I.V."/>
            <person name="Debuchy R."/>
            <person name="Gladieux P."/>
            <person name="Thoren M.H."/>
            <person name="Johannesson H."/>
        </authorList>
    </citation>
    <scope>NUCLEOTIDE SEQUENCE</scope>
    <source>
        <strain evidence="21">CBS 141.50</strain>
    </source>
</reference>
<evidence type="ECO:0000256" key="4">
    <source>
        <dbReference type="ARBA" id="ARBA00004868"/>
    </source>
</evidence>
<comment type="similarity">
    <text evidence="18">In the N-terminal section; belongs to the thiamine-phosphate synthase family.</text>
</comment>
<comment type="pathway">
    <text evidence="5">Cofactor biosynthesis; thiamine diphosphate biosynthesis; thiamine phosphate from 4-amino-2-methyl-5-diphosphomethylpyrimidine and 4-methyl-5-(2-phosphoethyl)-thiazole: step 1/1.</text>
</comment>
<accession>A0AAN6V964</accession>
<dbReference type="GO" id="GO:0005524">
    <property type="term" value="F:ATP binding"/>
    <property type="evidence" value="ECO:0007669"/>
    <property type="project" value="UniProtKB-KW"/>
</dbReference>
<dbReference type="RefSeq" id="XP_062640413.1">
    <property type="nucleotide sequence ID" value="XM_062782882.1"/>
</dbReference>
<dbReference type="AlphaFoldDB" id="A0AAN6V964"/>
<sequence>MTHPIKIDYTLYLVTDSTLAILGPDRDLYTVVEQALRGGVTVVQLREKTGDTAELVAKARKLHGITKRYGVPLLINDRVDVALAVGCEGVHVGQDDMDLATVRKLLGPDKIIGVTASTVDEALRACERGADYLGIGTVYATPTKTNTKEIIGAAGVREILTKIAEAGHNTQTVCIGGVNELNVQRIFHQCHSPKKALDGVAIVSAIMAAPDPEAVSKKLHGLITSEPAFAADLGGNQSVADARSVVDLVPSVIKHVHETTPLSHNMTNLVVQNIAANVALAVGASPIMAGYGEEAADLGKLGGALVINMGSVDPSGLENYQKALRAYNQQGRPVVYDPVGAGATAIRRAAVGTILSSGYLDVIKGNEGEIKTVFNTQEQEEQQRGVDSSTTLDATQKAQLVRALAAREKNVVVLTGKTDFVSDGTRTFAIDNGHAYLGMVTGTGCTLGTTISAAIASRKAGGGVDRLVAVIAAILHFEIAAEIAAVPLLIGLKFRYSSNELNQLGALPLIPTTPSICDIQEKFRPAIHEFDKVVLTARKALRAATVLQIPIFVTTQNRARLGNTVSELQPHLQTAGSLVQANLDKTRFSMWIPGISSHPQFSSTSTDHTSDVLIIGIESHICVTQTALDLLQHGHRVYIAADGVSSTNREEVGIALARMRHAGAVVTSSESWVYECMGDAGIPEFKGIVGVVKESAGDTREALGGLVGSKI</sequence>
<dbReference type="NCBIfam" id="NF006830">
    <property type="entry name" value="PRK09355.1"/>
    <property type="match status" value="1"/>
</dbReference>
<dbReference type="GeneID" id="87819495"/>
<dbReference type="InterPro" id="IPR036206">
    <property type="entry name" value="ThiamineP_synth_sf"/>
</dbReference>
<dbReference type="Gene3D" id="3.40.50.850">
    <property type="entry name" value="Isochorismatase-like"/>
    <property type="match status" value="1"/>
</dbReference>
<dbReference type="InterPro" id="IPR000868">
    <property type="entry name" value="Isochorismatase-like_dom"/>
</dbReference>
<evidence type="ECO:0000256" key="8">
    <source>
        <dbReference type="ARBA" id="ARBA00022723"/>
    </source>
</evidence>
<comment type="catalytic activity">
    <reaction evidence="1">
        <text>5-(2-hydroxyethyl)-4-methylthiazole + ATP = 4-methyl-5-(2-phosphooxyethyl)-thiazole + ADP + H(+)</text>
        <dbReference type="Rhea" id="RHEA:24212"/>
        <dbReference type="ChEBI" id="CHEBI:15378"/>
        <dbReference type="ChEBI" id="CHEBI:17957"/>
        <dbReference type="ChEBI" id="CHEBI:30616"/>
        <dbReference type="ChEBI" id="CHEBI:58296"/>
        <dbReference type="ChEBI" id="CHEBI:456216"/>
        <dbReference type="EC" id="2.7.1.50"/>
    </reaction>
</comment>
<evidence type="ECO:0000256" key="7">
    <source>
        <dbReference type="ARBA" id="ARBA00022679"/>
    </source>
</evidence>
<comment type="similarity">
    <text evidence="6">Belongs to the isochorismatase family.</text>
</comment>
<dbReference type="PANTHER" id="PTHR20857:SF23">
    <property type="entry name" value="THIAMINE BIOSYNTHETIC BIFUNCTIONAL ENZYME"/>
    <property type="match status" value="1"/>
</dbReference>
<dbReference type="EMBL" id="MU853558">
    <property type="protein sequence ID" value="KAK4147042.1"/>
    <property type="molecule type" value="Genomic_DNA"/>
</dbReference>
<evidence type="ECO:0000256" key="3">
    <source>
        <dbReference type="ARBA" id="ARBA00003814"/>
    </source>
</evidence>
<dbReference type="SUPFAM" id="SSF51391">
    <property type="entry name" value="Thiamin phosphate synthase"/>
    <property type="match status" value="1"/>
</dbReference>
<evidence type="ECO:0000256" key="15">
    <source>
        <dbReference type="ARBA" id="ARBA00047851"/>
    </source>
</evidence>
<organism evidence="21 22">
    <name type="scientific">Dichotomopilus funicola</name>
    <dbReference type="NCBI Taxonomy" id="1934379"/>
    <lineage>
        <taxon>Eukaryota</taxon>
        <taxon>Fungi</taxon>
        <taxon>Dikarya</taxon>
        <taxon>Ascomycota</taxon>
        <taxon>Pezizomycotina</taxon>
        <taxon>Sordariomycetes</taxon>
        <taxon>Sordariomycetidae</taxon>
        <taxon>Sordariales</taxon>
        <taxon>Chaetomiaceae</taxon>
        <taxon>Dichotomopilus</taxon>
    </lineage>
</organism>
<feature type="domain" description="Isochorismatase-like" evidence="19">
    <location>
        <begin position="516"/>
        <end position="670"/>
    </location>
</feature>
<evidence type="ECO:0000256" key="5">
    <source>
        <dbReference type="ARBA" id="ARBA00005165"/>
    </source>
</evidence>
<comment type="pathway">
    <text evidence="4">Cofactor biosynthesis; thiamine diphosphate biosynthesis; 4-methyl-5-(2-phosphoethyl)-thiazole from 5-(2-hydroxyethyl)-4-methylthiazole: step 1/1.</text>
</comment>
<dbReference type="InterPro" id="IPR034291">
    <property type="entry name" value="TMP_synthase"/>
</dbReference>
<dbReference type="HAMAP" id="MF_00097">
    <property type="entry name" value="TMP_synthase"/>
    <property type="match status" value="1"/>
</dbReference>
<keyword evidence="11" id="KW-0067">ATP-binding</keyword>
<evidence type="ECO:0000256" key="9">
    <source>
        <dbReference type="ARBA" id="ARBA00022741"/>
    </source>
</evidence>
<protein>
    <submittedName>
        <fullName evidence="21">Hydroxyethylthiazole kinase</fullName>
    </submittedName>
</protein>
<dbReference type="InterPro" id="IPR000417">
    <property type="entry name" value="Hyethyz_kinase"/>
</dbReference>
<keyword evidence="13" id="KW-0784">Thiamine biosynthesis</keyword>
<evidence type="ECO:0000256" key="18">
    <source>
        <dbReference type="ARBA" id="ARBA00061283"/>
    </source>
</evidence>
<keyword evidence="10 21" id="KW-0418">Kinase</keyword>
<name>A0AAN6V964_9PEZI</name>
<evidence type="ECO:0000256" key="6">
    <source>
        <dbReference type="ARBA" id="ARBA00006336"/>
    </source>
</evidence>
<dbReference type="Pfam" id="PF02581">
    <property type="entry name" value="TMP-TENI"/>
    <property type="match status" value="1"/>
</dbReference>
<evidence type="ECO:0000256" key="1">
    <source>
        <dbReference type="ARBA" id="ARBA00001771"/>
    </source>
</evidence>
<dbReference type="PRINTS" id="PR01099">
    <property type="entry name" value="HYETHTZKNASE"/>
</dbReference>
<evidence type="ECO:0000256" key="17">
    <source>
        <dbReference type="ARBA" id="ARBA00061146"/>
    </source>
</evidence>
<dbReference type="NCBIfam" id="TIGR00693">
    <property type="entry name" value="thiE"/>
    <property type="match status" value="1"/>
</dbReference>
<comment type="similarity">
    <text evidence="17">In the C-terminal section; belongs to the Thz kinase family.</text>
</comment>
<comment type="catalytic activity">
    <reaction evidence="15">
        <text>2-(2-carboxy-4-methylthiazol-5-yl)ethyl phosphate + 4-amino-2-methyl-5-(diphosphooxymethyl)pyrimidine + 2 H(+) = thiamine phosphate + CO2 + diphosphate</text>
        <dbReference type="Rhea" id="RHEA:47848"/>
        <dbReference type="ChEBI" id="CHEBI:15378"/>
        <dbReference type="ChEBI" id="CHEBI:16526"/>
        <dbReference type="ChEBI" id="CHEBI:33019"/>
        <dbReference type="ChEBI" id="CHEBI:37575"/>
        <dbReference type="ChEBI" id="CHEBI:57841"/>
        <dbReference type="ChEBI" id="CHEBI:62890"/>
        <dbReference type="EC" id="2.5.1.3"/>
    </reaction>
</comment>
<dbReference type="Proteomes" id="UP001302676">
    <property type="component" value="Unassembled WGS sequence"/>
</dbReference>
<evidence type="ECO:0000259" key="20">
    <source>
        <dbReference type="Pfam" id="PF02581"/>
    </source>
</evidence>
<dbReference type="GO" id="GO:0004789">
    <property type="term" value="F:thiamine-phosphate diphosphorylase activity"/>
    <property type="evidence" value="ECO:0007669"/>
    <property type="project" value="UniProtKB-EC"/>
</dbReference>
<dbReference type="Gene3D" id="3.40.1190.20">
    <property type="match status" value="1"/>
</dbReference>
<evidence type="ECO:0000256" key="16">
    <source>
        <dbReference type="ARBA" id="ARBA00047883"/>
    </source>
</evidence>
<comment type="function">
    <text evidence="3">Condenses 4-methyl-5-(beta-hydroxyethyl)thiazole monophosphate (THZ-P) and 2-methyl-4-amino-5-hydroxymethyl pyrimidine pyrophosphate (HMP-PP) to form thiamine monophosphate (TMP).</text>
</comment>
<evidence type="ECO:0000256" key="14">
    <source>
        <dbReference type="ARBA" id="ARBA00047334"/>
    </source>
</evidence>
<dbReference type="InterPro" id="IPR022998">
    <property type="entry name" value="ThiamineP_synth_TenI"/>
</dbReference>
<keyword evidence="22" id="KW-1185">Reference proteome</keyword>
<dbReference type="HAMAP" id="MF_00228">
    <property type="entry name" value="Thz_kinase"/>
    <property type="match status" value="1"/>
</dbReference>
<dbReference type="PANTHER" id="PTHR20857">
    <property type="entry name" value="THIAMINE-PHOSPHATE PYROPHOSPHORYLASE"/>
    <property type="match status" value="1"/>
</dbReference>
<evidence type="ECO:0000256" key="11">
    <source>
        <dbReference type="ARBA" id="ARBA00022840"/>
    </source>
</evidence>
<keyword evidence="9" id="KW-0547">Nucleotide-binding</keyword>
<evidence type="ECO:0000256" key="2">
    <source>
        <dbReference type="ARBA" id="ARBA00001946"/>
    </source>
</evidence>
<dbReference type="Gene3D" id="3.20.20.70">
    <property type="entry name" value="Aldolase class I"/>
    <property type="match status" value="1"/>
</dbReference>
<dbReference type="InterPro" id="IPR013785">
    <property type="entry name" value="Aldolase_TIM"/>
</dbReference>
<gene>
    <name evidence="21" type="ORF">C8A04DRAFT_34586</name>
</gene>
<dbReference type="SUPFAM" id="SSF52499">
    <property type="entry name" value="Isochorismatase-like hydrolases"/>
    <property type="match status" value="1"/>
</dbReference>
<reference evidence="21" key="1">
    <citation type="journal article" date="2023" name="Mol. Phylogenet. Evol.">
        <title>Genome-scale phylogeny and comparative genomics of the fungal order Sordariales.</title>
        <authorList>
            <person name="Hensen N."/>
            <person name="Bonometti L."/>
            <person name="Westerberg I."/>
            <person name="Brannstrom I.O."/>
            <person name="Guillou S."/>
            <person name="Cros-Aarteil S."/>
            <person name="Calhoun S."/>
            <person name="Haridas S."/>
            <person name="Kuo A."/>
            <person name="Mondo S."/>
            <person name="Pangilinan J."/>
            <person name="Riley R."/>
            <person name="LaButti K."/>
            <person name="Andreopoulos B."/>
            <person name="Lipzen A."/>
            <person name="Chen C."/>
            <person name="Yan M."/>
            <person name="Daum C."/>
            <person name="Ng V."/>
            <person name="Clum A."/>
            <person name="Steindorff A."/>
            <person name="Ohm R.A."/>
            <person name="Martin F."/>
            <person name="Silar P."/>
            <person name="Natvig D.O."/>
            <person name="Lalanne C."/>
            <person name="Gautier V."/>
            <person name="Ament-Velasquez S.L."/>
            <person name="Kruys A."/>
            <person name="Hutchinson M.I."/>
            <person name="Powell A.J."/>
            <person name="Barry K."/>
            <person name="Miller A.N."/>
            <person name="Grigoriev I.V."/>
            <person name="Debuchy R."/>
            <person name="Gladieux P."/>
            <person name="Hiltunen Thoren M."/>
            <person name="Johannesson H."/>
        </authorList>
    </citation>
    <scope>NUCLEOTIDE SEQUENCE</scope>
    <source>
        <strain evidence="21">CBS 141.50</strain>
    </source>
</reference>
<dbReference type="Pfam" id="PF02110">
    <property type="entry name" value="HK"/>
    <property type="match status" value="1"/>
</dbReference>
<comment type="catalytic activity">
    <reaction evidence="16">
        <text>2-[(2R,5Z)-2-carboxy-4-methylthiazol-5(2H)-ylidene]ethyl phosphate + 4-amino-2-methyl-5-(diphosphooxymethyl)pyrimidine + 2 H(+) = thiamine phosphate + CO2 + diphosphate</text>
        <dbReference type="Rhea" id="RHEA:47844"/>
        <dbReference type="ChEBI" id="CHEBI:15378"/>
        <dbReference type="ChEBI" id="CHEBI:16526"/>
        <dbReference type="ChEBI" id="CHEBI:33019"/>
        <dbReference type="ChEBI" id="CHEBI:37575"/>
        <dbReference type="ChEBI" id="CHEBI:57841"/>
        <dbReference type="ChEBI" id="CHEBI:62899"/>
        <dbReference type="EC" id="2.5.1.3"/>
    </reaction>
</comment>
<dbReference type="InterPro" id="IPR029056">
    <property type="entry name" value="Ribokinase-like"/>
</dbReference>
<evidence type="ECO:0000256" key="12">
    <source>
        <dbReference type="ARBA" id="ARBA00022842"/>
    </source>
</evidence>